<feature type="non-terminal residue" evidence="1">
    <location>
        <position position="52"/>
    </location>
</feature>
<feature type="non-terminal residue" evidence="1">
    <location>
        <position position="1"/>
    </location>
</feature>
<evidence type="ECO:0000313" key="1">
    <source>
        <dbReference type="EMBL" id="RPA99046.1"/>
    </source>
</evidence>
<dbReference type="OrthoDB" id="426293at2759"/>
<reference evidence="1 2" key="1">
    <citation type="journal article" date="2018" name="Nat. Ecol. Evol.">
        <title>Pezizomycetes genomes reveal the molecular basis of ectomycorrhizal truffle lifestyle.</title>
        <authorList>
            <person name="Murat C."/>
            <person name="Payen T."/>
            <person name="Noel B."/>
            <person name="Kuo A."/>
            <person name="Morin E."/>
            <person name="Chen J."/>
            <person name="Kohler A."/>
            <person name="Krizsan K."/>
            <person name="Balestrini R."/>
            <person name="Da Silva C."/>
            <person name="Montanini B."/>
            <person name="Hainaut M."/>
            <person name="Levati E."/>
            <person name="Barry K.W."/>
            <person name="Belfiori B."/>
            <person name="Cichocki N."/>
            <person name="Clum A."/>
            <person name="Dockter R.B."/>
            <person name="Fauchery L."/>
            <person name="Guy J."/>
            <person name="Iotti M."/>
            <person name="Le Tacon F."/>
            <person name="Lindquist E.A."/>
            <person name="Lipzen A."/>
            <person name="Malagnac F."/>
            <person name="Mello A."/>
            <person name="Molinier V."/>
            <person name="Miyauchi S."/>
            <person name="Poulain J."/>
            <person name="Riccioni C."/>
            <person name="Rubini A."/>
            <person name="Sitrit Y."/>
            <person name="Splivallo R."/>
            <person name="Traeger S."/>
            <person name="Wang M."/>
            <person name="Zifcakova L."/>
            <person name="Wipf D."/>
            <person name="Zambonelli A."/>
            <person name="Paolocci F."/>
            <person name="Nowrousian M."/>
            <person name="Ottonello S."/>
            <person name="Baldrian P."/>
            <person name="Spatafora J.W."/>
            <person name="Henrissat B."/>
            <person name="Nagy L.G."/>
            <person name="Aury J.M."/>
            <person name="Wincker P."/>
            <person name="Grigoriev I.V."/>
            <person name="Bonfante P."/>
            <person name="Martin F.M."/>
        </authorList>
    </citation>
    <scope>NUCLEOTIDE SEQUENCE [LARGE SCALE GENOMIC DNA]</scope>
    <source>
        <strain evidence="1 2">120613-1</strain>
    </source>
</reference>
<organism evidence="1 2">
    <name type="scientific">Choiromyces venosus 120613-1</name>
    <dbReference type="NCBI Taxonomy" id="1336337"/>
    <lineage>
        <taxon>Eukaryota</taxon>
        <taxon>Fungi</taxon>
        <taxon>Dikarya</taxon>
        <taxon>Ascomycota</taxon>
        <taxon>Pezizomycotina</taxon>
        <taxon>Pezizomycetes</taxon>
        <taxon>Pezizales</taxon>
        <taxon>Tuberaceae</taxon>
        <taxon>Choiromyces</taxon>
    </lineage>
</organism>
<name>A0A3N4JLJ6_9PEZI</name>
<proteinExistence type="predicted"/>
<dbReference type="SUPFAM" id="SSF48403">
    <property type="entry name" value="Ankyrin repeat"/>
    <property type="match status" value="1"/>
</dbReference>
<sequence>GIDTIVEILLKWKEIDPNQLNKYSKILLWCASDNRHKEVVKLPLGQDEVNPN</sequence>
<keyword evidence="2" id="KW-1185">Reference proteome</keyword>
<dbReference type="InterPro" id="IPR036770">
    <property type="entry name" value="Ankyrin_rpt-contain_sf"/>
</dbReference>
<dbReference type="Proteomes" id="UP000276215">
    <property type="component" value="Unassembled WGS sequence"/>
</dbReference>
<accession>A0A3N4JLJ6</accession>
<dbReference type="EMBL" id="ML120390">
    <property type="protein sequence ID" value="RPA99046.1"/>
    <property type="molecule type" value="Genomic_DNA"/>
</dbReference>
<evidence type="ECO:0000313" key="2">
    <source>
        <dbReference type="Proteomes" id="UP000276215"/>
    </source>
</evidence>
<dbReference type="AlphaFoldDB" id="A0A3N4JLJ6"/>
<protein>
    <submittedName>
        <fullName evidence="1">Uncharacterized protein</fullName>
    </submittedName>
</protein>
<dbReference type="Gene3D" id="1.25.40.20">
    <property type="entry name" value="Ankyrin repeat-containing domain"/>
    <property type="match status" value="1"/>
</dbReference>
<gene>
    <name evidence="1" type="ORF">L873DRAFT_1574323</name>
</gene>